<feature type="domain" description="HipA-like C-terminal" evidence="4">
    <location>
        <begin position="142"/>
        <end position="387"/>
    </location>
</feature>
<comment type="similarity">
    <text evidence="1">Belongs to the HipA Ser/Thr kinase family.</text>
</comment>
<sequence length="416" mass="46540">MLSAKIKLLNVTTPQGSAGELHKASRYAFNYTTSDERREVSLIMPLRAESYADTVLPTIFAMNKPEGYLADKLWERFGKVFDLDDMRLLAITGANQIGRLRYAEPGTERQHTHAEVGLETLLASGASEELFEYLVNAYITSGISGFQPKIMIPDANALNNIPAAPTDGDMAGRSTAITPDLIVKSAGQDYPCLAQNEFLCMSAAKKAGLRVPDFWLSDDGSLFVMRRFDLLGPEKVQLGFEDMAVLLRKNTLQKYQGSYEQIAEMIALTCQEHSSESLRRYFDYLALSIFVRNGDAHLKNFGLLYDHPNGAAPALSPLYDVVTTSAYDIEDPQSGRTLTDRKLALKLNKTLGYPTRKTLLQFAHRHCGIRLHEAESTLDRIATAVEETAREQSHRVEPTFMRRLKEEWNSGLFSLQ</sequence>
<dbReference type="GO" id="GO:0005829">
    <property type="term" value="C:cytosol"/>
    <property type="evidence" value="ECO:0007669"/>
    <property type="project" value="TreeGrafter"/>
</dbReference>
<dbReference type="InterPro" id="IPR052028">
    <property type="entry name" value="HipA_Ser/Thr_kinase"/>
</dbReference>
<dbReference type="AlphaFoldDB" id="A0A0F5JZS8"/>
<dbReference type="STRING" id="28092.WM40_11615"/>
<dbReference type="Pfam" id="PF13657">
    <property type="entry name" value="Couple_hipA"/>
    <property type="match status" value="1"/>
</dbReference>
<dbReference type="InterPro" id="IPR012893">
    <property type="entry name" value="HipA-like_C"/>
</dbReference>
<protein>
    <submittedName>
        <fullName evidence="6">Phosphatidylinositol kinase</fullName>
    </submittedName>
</protein>
<keyword evidence="2" id="KW-0808">Transferase</keyword>
<evidence type="ECO:0000313" key="6">
    <source>
        <dbReference type="EMBL" id="KKB63391.1"/>
    </source>
</evidence>
<keyword evidence="3 6" id="KW-0418">Kinase</keyword>
<dbReference type="GO" id="GO:0004674">
    <property type="term" value="F:protein serine/threonine kinase activity"/>
    <property type="evidence" value="ECO:0007669"/>
    <property type="project" value="TreeGrafter"/>
</dbReference>
<accession>A0A0F5JZS8</accession>
<proteinExistence type="inferred from homology"/>
<evidence type="ECO:0000256" key="1">
    <source>
        <dbReference type="ARBA" id="ARBA00010164"/>
    </source>
</evidence>
<dbReference type="Pfam" id="PF07804">
    <property type="entry name" value="HipA_C"/>
    <property type="match status" value="1"/>
</dbReference>
<organism evidence="6 7">
    <name type="scientific">Robbsia andropogonis</name>
    <dbReference type="NCBI Taxonomy" id="28092"/>
    <lineage>
        <taxon>Bacteria</taxon>
        <taxon>Pseudomonadati</taxon>
        <taxon>Pseudomonadota</taxon>
        <taxon>Betaproteobacteria</taxon>
        <taxon>Burkholderiales</taxon>
        <taxon>Burkholderiaceae</taxon>
        <taxon>Robbsia</taxon>
    </lineage>
</organism>
<evidence type="ECO:0000256" key="3">
    <source>
        <dbReference type="ARBA" id="ARBA00022777"/>
    </source>
</evidence>
<name>A0A0F5JZS8_9BURK</name>
<dbReference type="Gene3D" id="1.10.1070.20">
    <property type="match status" value="1"/>
</dbReference>
<evidence type="ECO:0000313" key="7">
    <source>
        <dbReference type="Proteomes" id="UP000033618"/>
    </source>
</evidence>
<dbReference type="EMBL" id="LAQU01000010">
    <property type="protein sequence ID" value="KKB63391.1"/>
    <property type="molecule type" value="Genomic_DNA"/>
</dbReference>
<dbReference type="RefSeq" id="WP_024905231.1">
    <property type="nucleotide sequence ID" value="NZ_CADFGU010000003.1"/>
</dbReference>
<evidence type="ECO:0000259" key="4">
    <source>
        <dbReference type="Pfam" id="PF07804"/>
    </source>
</evidence>
<dbReference type="PANTHER" id="PTHR37419">
    <property type="entry name" value="SERINE/THREONINE-PROTEIN KINASE TOXIN HIPA"/>
    <property type="match status" value="1"/>
</dbReference>
<evidence type="ECO:0000256" key="2">
    <source>
        <dbReference type="ARBA" id="ARBA00022679"/>
    </source>
</evidence>
<dbReference type="OrthoDB" id="9805913at2"/>
<gene>
    <name evidence="6" type="ORF">WM40_11615</name>
</gene>
<comment type="caution">
    <text evidence="6">The sequence shown here is derived from an EMBL/GenBank/DDBJ whole genome shotgun (WGS) entry which is preliminary data.</text>
</comment>
<keyword evidence="7" id="KW-1185">Reference proteome</keyword>
<evidence type="ECO:0000259" key="5">
    <source>
        <dbReference type="Pfam" id="PF13657"/>
    </source>
</evidence>
<dbReference type="Proteomes" id="UP000033618">
    <property type="component" value="Unassembled WGS sequence"/>
</dbReference>
<dbReference type="InterPro" id="IPR017508">
    <property type="entry name" value="HipA_N1"/>
</dbReference>
<reference evidence="6 7" key="1">
    <citation type="submission" date="2015-03" db="EMBL/GenBank/DDBJ databases">
        <title>Draft Genome Sequence of Burkholderia andropogonis type strain ICMP2807, isolated from Sorghum bicolor.</title>
        <authorList>
            <person name="Lopes-Santos L."/>
            <person name="Castro D.B."/>
            <person name="Ottoboni L.M."/>
            <person name="Park D."/>
            <person name="Weirc B.S."/>
            <person name="Destefano S.A."/>
        </authorList>
    </citation>
    <scope>NUCLEOTIDE SEQUENCE [LARGE SCALE GENOMIC DNA]</scope>
    <source>
        <strain evidence="6 7">ICMP2807</strain>
    </source>
</reference>
<dbReference type="PATRIC" id="fig|28092.6.peg.2723"/>
<feature type="domain" description="HipA N-terminal subdomain 1" evidence="5">
    <location>
        <begin position="9"/>
        <end position="102"/>
    </location>
</feature>
<dbReference type="PANTHER" id="PTHR37419:SF1">
    <property type="entry name" value="SERINE_THREONINE-PROTEIN KINASE TOXIN HIPA"/>
    <property type="match status" value="1"/>
</dbReference>